<name>A0A167VRZ0_9AGAM</name>
<dbReference type="EMBL" id="KV417848">
    <property type="protein sequence ID" value="KZP05304.1"/>
    <property type="molecule type" value="Genomic_DNA"/>
</dbReference>
<evidence type="ECO:0000313" key="1">
    <source>
        <dbReference type="EMBL" id="KZP05304.1"/>
    </source>
</evidence>
<reference evidence="1 2" key="1">
    <citation type="journal article" date="2016" name="Mol. Biol. Evol.">
        <title>Comparative Genomics of Early-Diverging Mushroom-Forming Fungi Provides Insights into the Origins of Lignocellulose Decay Capabilities.</title>
        <authorList>
            <person name="Nagy L.G."/>
            <person name="Riley R."/>
            <person name="Tritt A."/>
            <person name="Adam C."/>
            <person name="Daum C."/>
            <person name="Floudas D."/>
            <person name="Sun H."/>
            <person name="Yadav J.S."/>
            <person name="Pangilinan J."/>
            <person name="Larsson K.H."/>
            <person name="Matsuura K."/>
            <person name="Barry K."/>
            <person name="Labutti K."/>
            <person name="Kuo R."/>
            <person name="Ohm R.A."/>
            <person name="Bhattacharya S.S."/>
            <person name="Shirouzu T."/>
            <person name="Yoshinaga Y."/>
            <person name="Martin F.M."/>
            <person name="Grigoriev I.V."/>
            <person name="Hibbett D.S."/>
        </authorList>
    </citation>
    <scope>NUCLEOTIDE SEQUENCE [LARGE SCALE GENOMIC DNA]</scope>
    <source>
        <strain evidence="1 2">CBS 109695</strain>
    </source>
</reference>
<dbReference type="Proteomes" id="UP000076532">
    <property type="component" value="Unassembled WGS sequence"/>
</dbReference>
<sequence>MYRLGGRPNLPLQQQDFFVSRVVAWLSVSDSDDVANIRRFSVVSHKHRKSSATLRPSNSISFAIRLLFAVLPSSLDMDVWSHRRDGTSTRNCMDVGNATYQYELINGAQVLPNLNRETQMGEIANFEGASLPVGPGKATSNGSCSASSSPTASGAARVRRVHLADLKYAGALVVLM</sequence>
<protein>
    <submittedName>
        <fullName evidence="1">Uncharacterized protein</fullName>
    </submittedName>
</protein>
<organism evidence="1 2">
    <name type="scientific">Athelia psychrophila</name>
    <dbReference type="NCBI Taxonomy" id="1759441"/>
    <lineage>
        <taxon>Eukaryota</taxon>
        <taxon>Fungi</taxon>
        <taxon>Dikarya</taxon>
        <taxon>Basidiomycota</taxon>
        <taxon>Agaricomycotina</taxon>
        <taxon>Agaricomycetes</taxon>
        <taxon>Agaricomycetidae</taxon>
        <taxon>Atheliales</taxon>
        <taxon>Atheliaceae</taxon>
        <taxon>Athelia</taxon>
    </lineage>
</organism>
<accession>A0A167VRZ0</accession>
<proteinExistence type="predicted"/>
<dbReference type="AlphaFoldDB" id="A0A167VRZ0"/>
<gene>
    <name evidence="1" type="ORF">FIBSPDRAFT_903623</name>
</gene>
<keyword evidence="2" id="KW-1185">Reference proteome</keyword>
<evidence type="ECO:0000313" key="2">
    <source>
        <dbReference type="Proteomes" id="UP000076532"/>
    </source>
</evidence>